<dbReference type="GO" id="GO:0006412">
    <property type="term" value="P:translation"/>
    <property type="evidence" value="ECO:0007669"/>
    <property type="project" value="InterPro"/>
</dbReference>
<proteinExistence type="evidence at protein level"/>
<evidence type="ECO:0000256" key="5">
    <source>
        <dbReference type="ARBA" id="ARBA00023274"/>
    </source>
</evidence>
<sequence>MRAAGKKLIQQQMILRPPHPRNMHPVTKEAQNRMTQPPKPLEFKLQDIPANQTPEQAMLPLGVNQIMPFSILRTHTGNLPVYRKYNHNRTSKRTIIRHIEGDINKFTEELSKVVSNAEIHVKVGRVEVNGLHKESIDFWLKRLGF</sequence>
<dbReference type="AlphaFoldDB" id="I7MAF1"/>
<dbReference type="PANTHER" id="PTHR13477">
    <property type="entry name" value="MITOCHONDRIAL 39S RIBOSOMAL PROTEIN L49"/>
    <property type="match status" value="1"/>
</dbReference>
<evidence type="ECO:0000256" key="6">
    <source>
        <dbReference type="ARBA" id="ARBA00035191"/>
    </source>
</evidence>
<dbReference type="STRING" id="312017.I7MAF1"/>
<dbReference type="Pfam" id="PF05046">
    <property type="entry name" value="Img2"/>
    <property type="match status" value="1"/>
</dbReference>
<dbReference type="KEGG" id="tet:TTHERM_00616380"/>
<comment type="subcellular location">
    <subcellularLocation>
        <location evidence="1">Mitochondrion</location>
    </subcellularLocation>
</comment>
<keyword evidence="5" id="KW-0687">Ribonucleoprotein</keyword>
<evidence type="ECO:0000256" key="2">
    <source>
        <dbReference type="ARBA" id="ARBA00005677"/>
    </source>
</evidence>
<dbReference type="FunCoup" id="I7MAF1">
    <property type="interactions" value="149"/>
</dbReference>
<dbReference type="PDB" id="6Z1P">
    <property type="method" value="EM"/>
    <property type="resolution" value="3.70 A"/>
    <property type="chains" value="AL=1-145"/>
</dbReference>
<dbReference type="GO" id="GO:0003735">
    <property type="term" value="F:structural constituent of ribosome"/>
    <property type="evidence" value="ECO:0007669"/>
    <property type="project" value="InterPro"/>
</dbReference>
<dbReference type="InterPro" id="IPR007740">
    <property type="entry name" value="Ribosomal_mL49"/>
</dbReference>
<reference evidence="9" key="2">
    <citation type="journal article" date="2020" name="Elife">
        <title>Ciliate mitoribosome illuminates evolutionary steps of mitochondrial translation.</title>
        <authorList>
            <person name="Tobiasson V."/>
            <person name="Amunts A."/>
        </authorList>
    </citation>
    <scope>STRUCTURE BY ELECTRON MICROSCOPY (3.70 ANGSTROMS)</scope>
</reference>
<keyword evidence="9" id="KW-0002">3D-structure</keyword>
<gene>
    <name evidence="7" type="ORF">TTHERM_00616380</name>
</gene>
<reference evidence="8" key="1">
    <citation type="journal article" date="2006" name="PLoS Biol.">
        <title>Macronuclear genome sequence of the ciliate Tetrahymena thermophila, a model eukaryote.</title>
        <authorList>
            <person name="Eisen J.A."/>
            <person name="Coyne R.S."/>
            <person name="Wu M."/>
            <person name="Wu D."/>
            <person name="Thiagarajan M."/>
            <person name="Wortman J.R."/>
            <person name="Badger J.H."/>
            <person name="Ren Q."/>
            <person name="Amedeo P."/>
            <person name="Jones K.M."/>
            <person name="Tallon L.J."/>
            <person name="Delcher A.L."/>
            <person name="Salzberg S.L."/>
            <person name="Silva J.C."/>
            <person name="Haas B.J."/>
            <person name="Majoros W.H."/>
            <person name="Farzad M."/>
            <person name="Carlton J.M."/>
            <person name="Smith R.K. Jr."/>
            <person name="Garg J."/>
            <person name="Pearlman R.E."/>
            <person name="Karrer K.M."/>
            <person name="Sun L."/>
            <person name="Manning G."/>
            <person name="Elde N.C."/>
            <person name="Turkewitz A.P."/>
            <person name="Asai D.J."/>
            <person name="Wilkes D.E."/>
            <person name="Wang Y."/>
            <person name="Cai H."/>
            <person name="Collins K."/>
            <person name="Stewart B.A."/>
            <person name="Lee S.R."/>
            <person name="Wilamowska K."/>
            <person name="Weinberg Z."/>
            <person name="Ruzzo W.L."/>
            <person name="Wloga D."/>
            <person name="Gaertig J."/>
            <person name="Frankel J."/>
            <person name="Tsao C.-C."/>
            <person name="Gorovsky M.A."/>
            <person name="Keeling P.J."/>
            <person name="Waller R.F."/>
            <person name="Patron N.J."/>
            <person name="Cherry J.M."/>
            <person name="Stover N.A."/>
            <person name="Krieger C.J."/>
            <person name="del Toro C."/>
            <person name="Ryder H.F."/>
            <person name="Williamson S.C."/>
            <person name="Barbeau R.A."/>
            <person name="Hamilton E.P."/>
            <person name="Orias E."/>
        </authorList>
    </citation>
    <scope>NUCLEOTIDE SEQUENCE [LARGE SCALE GENOMIC DNA]</scope>
    <source>
        <strain evidence="8">SB210</strain>
    </source>
</reference>
<evidence type="ECO:0000313" key="8">
    <source>
        <dbReference type="Proteomes" id="UP000009168"/>
    </source>
</evidence>
<dbReference type="EMBL" id="GG662448">
    <property type="protein sequence ID" value="EAS04463.1"/>
    <property type="molecule type" value="Genomic_DNA"/>
</dbReference>
<dbReference type="RefSeq" id="XP_001024708.1">
    <property type="nucleotide sequence ID" value="XM_001024708.1"/>
</dbReference>
<dbReference type="Gene3D" id="3.30.780.10">
    <property type="entry name" value="SUI1-like domain"/>
    <property type="match status" value="1"/>
</dbReference>
<keyword evidence="3 7" id="KW-0689">Ribosomal protein</keyword>
<comment type="similarity">
    <text evidence="2">Belongs to the mitochondrion-specific ribosomal protein mL49 family.</text>
</comment>
<dbReference type="eggNOG" id="ENOG502QX0V">
    <property type="taxonomic scope" value="Eukaryota"/>
</dbReference>
<evidence type="ECO:0000256" key="3">
    <source>
        <dbReference type="ARBA" id="ARBA00022980"/>
    </source>
</evidence>
<dbReference type="PANTHER" id="PTHR13477:SF0">
    <property type="entry name" value="LARGE RIBOSOMAL SUBUNIT PROTEIN ML49"/>
    <property type="match status" value="1"/>
</dbReference>
<dbReference type="HOGENOM" id="CLU_1985907_0_0_1"/>
<dbReference type="GeneID" id="7833050"/>
<accession>I7MAF1</accession>
<organism evidence="7 8">
    <name type="scientific">Tetrahymena thermophila (strain SB210)</name>
    <dbReference type="NCBI Taxonomy" id="312017"/>
    <lineage>
        <taxon>Eukaryota</taxon>
        <taxon>Sar</taxon>
        <taxon>Alveolata</taxon>
        <taxon>Ciliophora</taxon>
        <taxon>Intramacronucleata</taxon>
        <taxon>Oligohymenophorea</taxon>
        <taxon>Hymenostomatida</taxon>
        <taxon>Tetrahymenina</taxon>
        <taxon>Tetrahymenidae</taxon>
        <taxon>Tetrahymena</taxon>
    </lineage>
</organism>
<dbReference type="OMA" id="VYRDYRN"/>
<keyword evidence="8" id="KW-1185">Reference proteome</keyword>
<protein>
    <recommendedName>
        <fullName evidence="6">Large ribosomal subunit protein mL49</fullName>
    </recommendedName>
</protein>
<evidence type="ECO:0000256" key="1">
    <source>
        <dbReference type="ARBA" id="ARBA00004173"/>
    </source>
</evidence>
<dbReference type="InParanoid" id="I7MAF1"/>
<name>I7MAF1_TETTS</name>
<evidence type="ECO:0000313" key="7">
    <source>
        <dbReference type="EMBL" id="EAS04463.1"/>
    </source>
</evidence>
<dbReference type="Proteomes" id="UP000009168">
    <property type="component" value="Unassembled WGS sequence"/>
</dbReference>
<evidence type="ECO:0000256" key="4">
    <source>
        <dbReference type="ARBA" id="ARBA00023128"/>
    </source>
</evidence>
<keyword evidence="4" id="KW-0496">Mitochondrion</keyword>
<evidence type="ECO:0007829" key="9">
    <source>
        <dbReference type="PDB" id="6Z1P"/>
    </source>
</evidence>
<dbReference type="OrthoDB" id="19439at2759"/>
<dbReference type="GO" id="GO:0005762">
    <property type="term" value="C:mitochondrial large ribosomal subunit"/>
    <property type="evidence" value="ECO:0007669"/>
    <property type="project" value="TreeGrafter"/>
</dbReference>
<dbReference type="EMDB" id="EMD-11032"/>